<keyword evidence="11" id="KW-0408">Iron</keyword>
<evidence type="ECO:0000256" key="2">
    <source>
        <dbReference type="ARBA" id="ARBA00004496"/>
    </source>
</evidence>
<comment type="subcellular location">
    <subcellularLocation>
        <location evidence="2">Cytoplasm</location>
    </subcellularLocation>
</comment>
<dbReference type="InterPro" id="IPR004383">
    <property type="entry name" value="rRNA_lsu_MTrfase_RlmN/Cfr"/>
</dbReference>
<evidence type="ECO:0000256" key="4">
    <source>
        <dbReference type="ARBA" id="ARBA00022490"/>
    </source>
</evidence>
<keyword evidence="7" id="KW-0808">Transferase</keyword>
<dbReference type="SUPFAM" id="SSF102114">
    <property type="entry name" value="Radical SAM enzymes"/>
    <property type="match status" value="1"/>
</dbReference>
<evidence type="ECO:0000256" key="10">
    <source>
        <dbReference type="ARBA" id="ARBA00022723"/>
    </source>
</evidence>
<name>A0A381X1H6_9ZZZZ</name>
<dbReference type="PROSITE" id="PS51918">
    <property type="entry name" value="RADICAL_SAM"/>
    <property type="match status" value="1"/>
</dbReference>
<evidence type="ECO:0000256" key="5">
    <source>
        <dbReference type="ARBA" id="ARBA00022552"/>
    </source>
</evidence>
<dbReference type="Gene3D" id="3.20.20.70">
    <property type="entry name" value="Aldolase class I"/>
    <property type="match status" value="1"/>
</dbReference>
<keyword evidence="12" id="KW-0411">Iron-sulfur</keyword>
<evidence type="ECO:0000259" key="13">
    <source>
        <dbReference type="PROSITE" id="PS51918"/>
    </source>
</evidence>
<dbReference type="PANTHER" id="PTHR30544">
    <property type="entry name" value="23S RRNA METHYLTRANSFERASE"/>
    <property type="match status" value="1"/>
</dbReference>
<keyword evidence="10" id="KW-0479">Metal-binding</keyword>
<evidence type="ECO:0000256" key="7">
    <source>
        <dbReference type="ARBA" id="ARBA00022679"/>
    </source>
</evidence>
<proteinExistence type="inferred from homology"/>
<keyword evidence="5" id="KW-0698">rRNA processing</keyword>
<protein>
    <recommendedName>
        <fullName evidence="13">Radical SAM core domain-containing protein</fullName>
    </recommendedName>
</protein>
<keyword evidence="6" id="KW-0489">Methyltransferase</keyword>
<keyword evidence="9" id="KW-0819">tRNA processing</keyword>
<organism evidence="14">
    <name type="scientific">marine metagenome</name>
    <dbReference type="NCBI Taxonomy" id="408172"/>
    <lineage>
        <taxon>unclassified sequences</taxon>
        <taxon>metagenomes</taxon>
        <taxon>ecological metagenomes</taxon>
    </lineage>
</organism>
<keyword evidence="8" id="KW-0949">S-adenosyl-L-methionine</keyword>
<feature type="domain" description="Radical SAM core" evidence="13">
    <location>
        <begin position="100"/>
        <end position="335"/>
    </location>
</feature>
<dbReference type="InterPro" id="IPR027492">
    <property type="entry name" value="RNA_MTrfase_RlmN"/>
</dbReference>
<dbReference type="InterPro" id="IPR007197">
    <property type="entry name" value="rSAM"/>
</dbReference>
<evidence type="ECO:0000256" key="1">
    <source>
        <dbReference type="ARBA" id="ARBA00001966"/>
    </source>
</evidence>
<evidence type="ECO:0000256" key="12">
    <source>
        <dbReference type="ARBA" id="ARBA00023014"/>
    </source>
</evidence>
<dbReference type="GO" id="GO:0051539">
    <property type="term" value="F:4 iron, 4 sulfur cluster binding"/>
    <property type="evidence" value="ECO:0007669"/>
    <property type="project" value="UniProtKB-KW"/>
</dbReference>
<dbReference type="AlphaFoldDB" id="A0A381X1H6"/>
<evidence type="ECO:0000256" key="8">
    <source>
        <dbReference type="ARBA" id="ARBA00022691"/>
    </source>
</evidence>
<comment type="cofactor">
    <cofactor evidence="1">
        <name>[4Fe-4S] cluster</name>
        <dbReference type="ChEBI" id="CHEBI:49883"/>
    </cofactor>
</comment>
<dbReference type="SFLD" id="SFLDS00029">
    <property type="entry name" value="Radical_SAM"/>
    <property type="match status" value="1"/>
</dbReference>
<dbReference type="Gene3D" id="1.10.150.530">
    <property type="match status" value="1"/>
</dbReference>
<accession>A0A381X1H6</accession>
<dbReference type="FunFam" id="3.20.20.70:FF:000014">
    <property type="entry name" value="Probable dual-specificity RNA methyltransferase RlmN"/>
    <property type="match status" value="1"/>
</dbReference>
<dbReference type="InterPro" id="IPR058240">
    <property type="entry name" value="rSAM_sf"/>
</dbReference>
<keyword evidence="3" id="KW-0004">4Fe-4S</keyword>
<dbReference type="SFLD" id="SFLDG01062">
    <property type="entry name" value="methyltransferase_(Class_A)"/>
    <property type="match status" value="1"/>
</dbReference>
<dbReference type="PANTHER" id="PTHR30544:SF5">
    <property type="entry name" value="RADICAL SAM CORE DOMAIN-CONTAINING PROTEIN"/>
    <property type="match status" value="1"/>
</dbReference>
<evidence type="ECO:0000313" key="14">
    <source>
        <dbReference type="EMBL" id="SVA58027.1"/>
    </source>
</evidence>
<evidence type="ECO:0000256" key="3">
    <source>
        <dbReference type="ARBA" id="ARBA00022485"/>
    </source>
</evidence>
<evidence type="ECO:0000256" key="9">
    <source>
        <dbReference type="ARBA" id="ARBA00022694"/>
    </source>
</evidence>
<dbReference type="GO" id="GO:0046872">
    <property type="term" value="F:metal ion binding"/>
    <property type="evidence" value="ECO:0007669"/>
    <property type="project" value="UniProtKB-KW"/>
</dbReference>
<evidence type="ECO:0000256" key="6">
    <source>
        <dbReference type="ARBA" id="ARBA00022603"/>
    </source>
</evidence>
<dbReference type="GO" id="GO:0070475">
    <property type="term" value="P:rRNA base methylation"/>
    <property type="evidence" value="ECO:0007669"/>
    <property type="project" value="InterPro"/>
</dbReference>
<reference evidence="14" key="1">
    <citation type="submission" date="2018-05" db="EMBL/GenBank/DDBJ databases">
        <authorList>
            <person name="Lanie J.A."/>
            <person name="Ng W.-L."/>
            <person name="Kazmierczak K.M."/>
            <person name="Andrzejewski T.M."/>
            <person name="Davidsen T.M."/>
            <person name="Wayne K.J."/>
            <person name="Tettelin H."/>
            <person name="Glass J.I."/>
            <person name="Rusch D."/>
            <person name="Podicherti R."/>
            <person name="Tsui H.-C.T."/>
            <person name="Winkler M.E."/>
        </authorList>
    </citation>
    <scope>NUCLEOTIDE SEQUENCE</scope>
</reference>
<dbReference type="GO" id="GO:0005737">
    <property type="term" value="C:cytoplasm"/>
    <property type="evidence" value="ECO:0007669"/>
    <property type="project" value="UniProtKB-SubCell"/>
</dbReference>
<sequence length="365" mass="41351">MTTNKNNLIGRPFDDLVSFFQGIGEKKYRAKQLMDWLYHRSIFDFDSMTDLNKDLRQYLDQNYSLHIPMSTKKERSFDGTIKWMIDQGGSQAIEAVYIPEKNRGTLCVSSQIGCLIDCPFCATGHQGFNRNLSSAEIIGQVLLAKQDLQNEFKRDDLITNIVFMGMGEPLANFSETVRATKILTDPNGFNISRRRVTISTSGLVPQIIKLADHVNVSLAISLHAPFDDLRDELVPINRIHPIESLLSACWFYAKKQNLKTVTFEYTLLKNVNDLREHAKQLAKLLKNRPAKVNLIPFNKFPGVVYEPTPPDQINEFRNILLESGIMAITRTTRGDDIQAACGQLSGTVNNLAKKSLRQKLKKTLN</sequence>
<dbReference type="GO" id="GO:0008173">
    <property type="term" value="F:RNA methyltransferase activity"/>
    <property type="evidence" value="ECO:0007669"/>
    <property type="project" value="InterPro"/>
</dbReference>
<dbReference type="NCBIfam" id="TIGR00048">
    <property type="entry name" value="rRNA_mod_RlmN"/>
    <property type="match status" value="1"/>
</dbReference>
<dbReference type="PIRSF" id="PIRSF006004">
    <property type="entry name" value="CHP00048"/>
    <property type="match status" value="1"/>
</dbReference>
<dbReference type="Pfam" id="PF04055">
    <property type="entry name" value="Radical_SAM"/>
    <property type="match status" value="1"/>
</dbReference>
<dbReference type="InterPro" id="IPR048641">
    <property type="entry name" value="RlmN_N"/>
</dbReference>
<keyword evidence="4" id="KW-0963">Cytoplasm</keyword>
<gene>
    <name evidence="14" type="ORF">METZ01_LOCUS110881</name>
</gene>
<dbReference type="HAMAP" id="MF_01849">
    <property type="entry name" value="RNA_methyltr_RlmN"/>
    <property type="match status" value="1"/>
</dbReference>
<evidence type="ECO:0000256" key="11">
    <source>
        <dbReference type="ARBA" id="ARBA00023004"/>
    </source>
</evidence>
<dbReference type="Pfam" id="PF21016">
    <property type="entry name" value="RlmN_N"/>
    <property type="match status" value="1"/>
</dbReference>
<dbReference type="InterPro" id="IPR013785">
    <property type="entry name" value="Aldolase_TIM"/>
</dbReference>
<dbReference type="GO" id="GO:0030488">
    <property type="term" value="P:tRNA methylation"/>
    <property type="evidence" value="ECO:0007669"/>
    <property type="project" value="InterPro"/>
</dbReference>
<dbReference type="InterPro" id="IPR040072">
    <property type="entry name" value="Methyltransferase_A"/>
</dbReference>
<dbReference type="SFLD" id="SFLDF00275">
    <property type="entry name" value="adenosine_C2_methyltransferase"/>
    <property type="match status" value="1"/>
</dbReference>
<dbReference type="CDD" id="cd01335">
    <property type="entry name" value="Radical_SAM"/>
    <property type="match status" value="1"/>
</dbReference>
<dbReference type="EMBL" id="UINC01013427">
    <property type="protein sequence ID" value="SVA58027.1"/>
    <property type="molecule type" value="Genomic_DNA"/>
</dbReference>